<reference evidence="2 3" key="1">
    <citation type="submission" date="2016-10" db="EMBL/GenBank/DDBJ databases">
        <authorList>
            <person name="de Groot N.N."/>
        </authorList>
    </citation>
    <scope>NUCLEOTIDE SEQUENCE [LARGE SCALE GENOMIC DNA]</scope>
    <source>
        <strain evidence="2">MBHS1</strain>
    </source>
</reference>
<dbReference type="Pfam" id="PF01590">
    <property type="entry name" value="GAF"/>
    <property type="match status" value="1"/>
</dbReference>
<keyword evidence="2" id="KW-0378">Hydrolase</keyword>
<dbReference type="SUPFAM" id="SSF55781">
    <property type="entry name" value="GAF domain-like"/>
    <property type="match status" value="1"/>
</dbReference>
<organism evidence="2 3">
    <name type="scientific">Candidatus Venteria ishoeyi</name>
    <dbReference type="NCBI Taxonomy" id="1899563"/>
    <lineage>
        <taxon>Bacteria</taxon>
        <taxon>Pseudomonadati</taxon>
        <taxon>Pseudomonadota</taxon>
        <taxon>Gammaproteobacteria</taxon>
        <taxon>Thiotrichales</taxon>
        <taxon>Thiotrichaceae</taxon>
        <taxon>Venteria</taxon>
    </lineage>
</organism>
<dbReference type="AlphaFoldDB" id="A0A1H6FDX4"/>
<dbReference type="CDD" id="cd00077">
    <property type="entry name" value="HDc"/>
    <property type="match status" value="1"/>
</dbReference>
<dbReference type="Pfam" id="PF13487">
    <property type="entry name" value="HD_5"/>
    <property type="match status" value="1"/>
</dbReference>
<dbReference type="Gene3D" id="3.30.450.40">
    <property type="match status" value="1"/>
</dbReference>
<accession>A0A1H6FDX4</accession>
<protein>
    <submittedName>
        <fullName evidence="2">Cyclic di-GMP phosphodiesterase response regulator RpfG</fullName>
        <ecNumber evidence="2">3.1.4.52</ecNumber>
    </submittedName>
</protein>
<dbReference type="EMBL" id="FMSV02000546">
    <property type="protein sequence ID" value="SEH08268.1"/>
    <property type="molecule type" value="Genomic_DNA"/>
</dbReference>
<dbReference type="SMART" id="SM00471">
    <property type="entry name" value="HDc"/>
    <property type="match status" value="1"/>
</dbReference>
<proteinExistence type="predicted"/>
<feature type="domain" description="HD-GYP" evidence="1">
    <location>
        <begin position="351"/>
        <end position="562"/>
    </location>
</feature>
<dbReference type="OrthoDB" id="9764808at2"/>
<dbReference type="InterPro" id="IPR003607">
    <property type="entry name" value="HD/PDEase_dom"/>
</dbReference>
<sequence>MDATQQPFQHEYLDDDLLNRLKKLNAVGVALSSEKDGNRLLERILQAAKTLTYADGGTLYMKQGDTLKFEIMLNETLGIHKGGSSGEPINFPPLPLYDENNKPNLHIVAACAAVQEETINIPDAYEETRFELSGMRDFDAKMHYRSKSFLTVPMKNHENEVIGVLQLINATTPETKAIHPFTRSEQELVESLASQAAIALVNQRFIAEQKELFESFIKLIARAIDDKSPYTGGHCTRVPVITTLLADAIAKTKTGPQEIRDFQMNEDERYELWVAGMLHDCGKITTKEYVVDKATKLETIFDRVHLVDARFELIKRDTEIAMLRAQIDTMKQGQTPDFTAMETALDNTRQTLDEERDFLHHSNKGGEFMAEADQNKIRQIAQRTWTDKNGQQRPLLFDDKATEVLFYPPRANEQRPETDLAKFRGEIENLCINKGTLRDRERLHINHHITSTINMLESLPYPKHLKRVPEFAGGHHERMDGKGYPKGLKRRQMSLQARSMGIADVFEALTAGDRPYKPAMKLSVALTILGKLKLEGHIDPDIFDVFIHQKVYERYAKEYLKAEQIDEFDVTRLPGYSPPA</sequence>
<dbReference type="InterPro" id="IPR037522">
    <property type="entry name" value="HD_GYP_dom"/>
</dbReference>
<evidence type="ECO:0000313" key="2">
    <source>
        <dbReference type="EMBL" id="SEH08268.1"/>
    </source>
</evidence>
<evidence type="ECO:0000259" key="1">
    <source>
        <dbReference type="PROSITE" id="PS51832"/>
    </source>
</evidence>
<dbReference type="PANTHER" id="PTHR43155">
    <property type="entry name" value="CYCLIC DI-GMP PHOSPHODIESTERASE PA4108-RELATED"/>
    <property type="match status" value="1"/>
</dbReference>
<dbReference type="InterPro" id="IPR003018">
    <property type="entry name" value="GAF"/>
</dbReference>
<dbReference type="InterPro" id="IPR029016">
    <property type="entry name" value="GAF-like_dom_sf"/>
</dbReference>
<dbReference type="PROSITE" id="PS51832">
    <property type="entry name" value="HD_GYP"/>
    <property type="match status" value="1"/>
</dbReference>
<dbReference type="Gene3D" id="1.10.3210.10">
    <property type="entry name" value="Hypothetical protein af1432"/>
    <property type="match status" value="2"/>
</dbReference>
<name>A0A1H6FDX4_9GAMM</name>
<dbReference type="SMART" id="SM00065">
    <property type="entry name" value="GAF"/>
    <property type="match status" value="1"/>
</dbReference>
<dbReference type="EC" id="3.1.4.52" evidence="2"/>
<dbReference type="PANTHER" id="PTHR43155:SF2">
    <property type="entry name" value="CYCLIC DI-GMP PHOSPHODIESTERASE PA4108"/>
    <property type="match status" value="1"/>
</dbReference>
<dbReference type="GO" id="GO:0071111">
    <property type="term" value="F:cyclic-guanylate-specific phosphodiesterase activity"/>
    <property type="evidence" value="ECO:0007669"/>
    <property type="project" value="UniProtKB-EC"/>
</dbReference>
<evidence type="ECO:0000313" key="3">
    <source>
        <dbReference type="Proteomes" id="UP000236724"/>
    </source>
</evidence>
<gene>
    <name evidence="2" type="primary">rpfG_3</name>
    <name evidence="2" type="ORF">MBHS_04159</name>
</gene>
<dbReference type="RefSeq" id="WP_103921830.1">
    <property type="nucleotide sequence ID" value="NZ_FMSV02000546.1"/>
</dbReference>
<keyword evidence="3" id="KW-1185">Reference proteome</keyword>
<dbReference type="SUPFAM" id="SSF109604">
    <property type="entry name" value="HD-domain/PDEase-like"/>
    <property type="match status" value="2"/>
</dbReference>
<dbReference type="Proteomes" id="UP000236724">
    <property type="component" value="Unassembled WGS sequence"/>
</dbReference>